<feature type="signal peptide" evidence="3">
    <location>
        <begin position="1"/>
        <end position="16"/>
    </location>
</feature>
<dbReference type="Proteomes" id="UP000005627">
    <property type="component" value="Chromosome 4"/>
</dbReference>
<dbReference type="GO" id="GO:0006508">
    <property type="term" value="P:proteolysis"/>
    <property type="evidence" value="ECO:0007669"/>
    <property type="project" value="UniProtKB-KW"/>
</dbReference>
<keyword evidence="3" id="KW-0479">Metal-binding</keyword>
<dbReference type="EC" id="3.4.-.-" evidence="3"/>
<comment type="similarity">
    <text evidence="3">Belongs to the peptidase M28 family.</text>
</comment>
<evidence type="ECO:0000313" key="6">
    <source>
        <dbReference type="Proteomes" id="UP000005627"/>
    </source>
</evidence>
<dbReference type="RefSeq" id="XP_003681026.1">
    <property type="nucleotide sequence ID" value="XM_003680978.1"/>
</dbReference>
<keyword evidence="1" id="KW-0808">Transferase</keyword>
<gene>
    <name evidence="5" type="primary">TDEL0D02310</name>
    <name evidence="5" type="ORF">TDEL_0D02310</name>
</gene>
<feature type="domain" description="Peptidase M28" evidence="4">
    <location>
        <begin position="101"/>
        <end position="312"/>
    </location>
</feature>
<accession>G8ZT71</accession>
<dbReference type="Pfam" id="PF04389">
    <property type="entry name" value="Peptidase_M28"/>
    <property type="match status" value="1"/>
</dbReference>
<protein>
    <recommendedName>
        <fullName evidence="3">Peptide hydrolase</fullName>
        <ecNumber evidence="3">3.4.-.-</ecNumber>
    </recommendedName>
</protein>
<feature type="chain" id="PRO_5005133082" description="Peptide hydrolase" evidence="3">
    <location>
        <begin position="17"/>
        <end position="319"/>
    </location>
</feature>
<dbReference type="GO" id="GO:0008233">
    <property type="term" value="F:peptidase activity"/>
    <property type="evidence" value="ECO:0007669"/>
    <property type="project" value="UniProtKB-KW"/>
</dbReference>
<dbReference type="InParanoid" id="G8ZT71"/>
<dbReference type="eggNOG" id="KOG3946">
    <property type="taxonomic scope" value="Eukaryota"/>
</dbReference>
<dbReference type="GO" id="GO:0016603">
    <property type="term" value="F:glutaminyl-peptide cyclotransferase activity"/>
    <property type="evidence" value="ECO:0007669"/>
    <property type="project" value="TreeGrafter"/>
</dbReference>
<dbReference type="PANTHER" id="PTHR12283">
    <property type="entry name" value="GLUTAMINYL-PEPTIDE CYCLOTRANSFERASE"/>
    <property type="match status" value="1"/>
</dbReference>
<keyword evidence="3" id="KW-0862">Zinc</keyword>
<keyword evidence="3" id="KW-0732">Signal</keyword>
<dbReference type="STRING" id="1076872.G8ZT71"/>
<dbReference type="HOGENOM" id="CLU_045003_1_1_1"/>
<dbReference type="SUPFAM" id="SSF53187">
    <property type="entry name" value="Zn-dependent exopeptidases"/>
    <property type="match status" value="1"/>
</dbReference>
<dbReference type="InterPro" id="IPR007484">
    <property type="entry name" value="Peptidase_M28"/>
</dbReference>
<dbReference type="OrthoDB" id="3907302at2759"/>
<evidence type="ECO:0000259" key="4">
    <source>
        <dbReference type="Pfam" id="PF04389"/>
    </source>
</evidence>
<dbReference type="KEGG" id="tdl:TDEL_0D02310"/>
<organism evidence="5 6">
    <name type="scientific">Torulaspora delbrueckii</name>
    <name type="common">Yeast</name>
    <name type="synonym">Candida colliculosa</name>
    <dbReference type="NCBI Taxonomy" id="4950"/>
    <lineage>
        <taxon>Eukaryota</taxon>
        <taxon>Fungi</taxon>
        <taxon>Dikarya</taxon>
        <taxon>Ascomycota</taxon>
        <taxon>Saccharomycotina</taxon>
        <taxon>Saccharomycetes</taxon>
        <taxon>Saccharomycetales</taxon>
        <taxon>Saccharomycetaceae</taxon>
        <taxon>Torulaspora</taxon>
    </lineage>
</organism>
<keyword evidence="6" id="KW-1185">Reference proteome</keyword>
<dbReference type="InterPro" id="IPR040234">
    <property type="entry name" value="QC/QCL"/>
</dbReference>
<evidence type="ECO:0000256" key="1">
    <source>
        <dbReference type="ARBA" id="ARBA00022679"/>
    </source>
</evidence>
<sequence length="319" mass="36473">MMLGLVILLWISVVFAENLNFCAYHRDNLRRSLSLGSPGPDNLLLPFNGTRIPGSQESIDIQIFIKEFFGEKLSNDWSLEVDSFEEKGYNFTNLVFTPFNGDTFLVLAAHYDTKIEPKGFIGATDSGASCAILLYVAKFLDQILTSDRDLLNPWLLGSNVGLKIVFFDGEEALEYWTAEDSIYGSKHLAEKWKNQGLLDRIDLFVLLDLLGSQEQLPVHSYHRSSHAYYEVLSDIERVIAKGRDRSLNPSELQYLMKGPFLDDDHRPFYEAGVSVLHLIPFPFPSVWHKLEDNFENLDETKIQRWAVMMSEFVVKFVNS</sequence>
<dbReference type="EMBL" id="HE616745">
    <property type="protein sequence ID" value="CCE91815.1"/>
    <property type="molecule type" value="Genomic_DNA"/>
</dbReference>
<proteinExistence type="inferred from homology"/>
<dbReference type="GO" id="GO:0008270">
    <property type="term" value="F:zinc ion binding"/>
    <property type="evidence" value="ECO:0007669"/>
    <property type="project" value="TreeGrafter"/>
</dbReference>
<dbReference type="GeneID" id="11502250"/>
<evidence type="ECO:0000256" key="2">
    <source>
        <dbReference type="ARBA" id="ARBA00023315"/>
    </source>
</evidence>
<dbReference type="Gene3D" id="3.40.630.10">
    <property type="entry name" value="Zn peptidases"/>
    <property type="match status" value="1"/>
</dbReference>
<dbReference type="FunCoup" id="G8ZT71">
    <property type="interactions" value="174"/>
</dbReference>
<keyword evidence="3" id="KW-0645">Protease</keyword>
<keyword evidence="2" id="KW-0012">Acyltransferase</keyword>
<keyword evidence="3" id="KW-0378">Hydrolase</keyword>
<name>G8ZT71_TORDE</name>
<reference evidence="5 6" key="1">
    <citation type="journal article" date="2011" name="Proc. Natl. Acad. Sci. U.S.A.">
        <title>Evolutionary erosion of yeast sex chromosomes by mating-type switching accidents.</title>
        <authorList>
            <person name="Gordon J.L."/>
            <person name="Armisen D."/>
            <person name="Proux-Wera E."/>
            <person name="Oheigeartaigh S.S."/>
            <person name="Byrne K.P."/>
            <person name="Wolfe K.H."/>
        </authorList>
    </citation>
    <scope>NUCLEOTIDE SEQUENCE [LARGE SCALE GENOMIC DNA]</scope>
    <source>
        <strain evidence="6">ATCC 10662 / CBS 1146 / NBRC 0425 / NCYC 2629 / NRRL Y-866</strain>
    </source>
</reference>
<evidence type="ECO:0000256" key="3">
    <source>
        <dbReference type="RuleBase" id="RU361240"/>
    </source>
</evidence>
<dbReference type="PANTHER" id="PTHR12283:SF6">
    <property type="entry name" value="GLUTAMINYL-PEPTIDE CYCLOTRANSFERASE-RELATED"/>
    <property type="match status" value="1"/>
</dbReference>
<dbReference type="AlphaFoldDB" id="G8ZT71"/>
<evidence type="ECO:0000313" key="5">
    <source>
        <dbReference type="EMBL" id="CCE91815.1"/>
    </source>
</evidence>